<feature type="transmembrane region" description="Helical" evidence="2">
    <location>
        <begin position="684"/>
        <end position="703"/>
    </location>
</feature>
<reference evidence="3 4" key="1">
    <citation type="journal article" date="2019" name="Int. J. Syst. Evol. Microbiol.">
        <title>The Global Catalogue of Microorganisms (GCM) 10K type strain sequencing project: providing services to taxonomists for standard genome sequencing and annotation.</title>
        <authorList>
            <consortium name="The Broad Institute Genomics Platform"/>
            <consortium name="The Broad Institute Genome Sequencing Center for Infectious Disease"/>
            <person name="Wu L."/>
            <person name="Ma J."/>
        </authorList>
    </citation>
    <scope>NUCLEOTIDE SEQUENCE [LARGE SCALE GENOMIC DNA]</scope>
    <source>
        <strain evidence="3 4">JCM 4524</strain>
    </source>
</reference>
<keyword evidence="2" id="KW-0472">Membrane</keyword>
<evidence type="ECO:0000256" key="1">
    <source>
        <dbReference type="SAM" id="MobiDB-lite"/>
    </source>
</evidence>
<evidence type="ECO:0000313" key="4">
    <source>
        <dbReference type="Proteomes" id="UP001500151"/>
    </source>
</evidence>
<feature type="region of interest" description="Disordered" evidence="1">
    <location>
        <begin position="260"/>
        <end position="287"/>
    </location>
</feature>
<dbReference type="Proteomes" id="UP001500151">
    <property type="component" value="Unassembled WGS sequence"/>
</dbReference>
<name>A0ABN3QMC2_9ACTN</name>
<organism evidence="3 4">
    <name type="scientific">Streptomyces vastus</name>
    <dbReference type="NCBI Taxonomy" id="285451"/>
    <lineage>
        <taxon>Bacteria</taxon>
        <taxon>Bacillati</taxon>
        <taxon>Actinomycetota</taxon>
        <taxon>Actinomycetes</taxon>
        <taxon>Kitasatosporales</taxon>
        <taxon>Streptomycetaceae</taxon>
        <taxon>Streptomyces</taxon>
    </lineage>
</organism>
<keyword evidence="2" id="KW-0812">Transmembrane</keyword>
<feature type="compositionally biased region" description="Polar residues" evidence="1">
    <location>
        <begin position="276"/>
        <end position="287"/>
    </location>
</feature>
<comment type="caution">
    <text evidence="3">The sequence shown here is derived from an EMBL/GenBank/DDBJ whole genome shotgun (WGS) entry which is preliminary data.</text>
</comment>
<dbReference type="EMBL" id="BAAASJ010000022">
    <property type="protein sequence ID" value="GAA2630215.1"/>
    <property type="molecule type" value="Genomic_DNA"/>
</dbReference>
<protein>
    <recommendedName>
        <fullName evidence="5">DUF2330 domain-containing protein</fullName>
    </recommendedName>
</protein>
<proteinExistence type="predicted"/>
<sequence>MRTPRCSPLVRAPLVRAYRAAVVLLALAVLGTGLLVPSAQASPRADACGCPPAANTPKPEVGGEFADIARKLLADPIGRAGIRAHKLLNMTDGNRNLAVIWFDLTGFQLTHLNAIIGEFGQGTKYLDGYIGYGRLLRPEGNESLFKRIGVTGNGPVLEFAAVNEPGFDHSEIVIYDRSLTHILSKLGMRDGAIKRLLKKAVAGFSDRGRCPACLRRTSGIPKEKFVSGTPYETKQDQSASANRVNGITSKGITILKEEEKEQKAKANRSLPAAGSSGATCAQSQGNKSRGPVLALTAPLAAGGCGEAGKGAGGLAHALEAPVDADAYGGVDFSTLEMRYVSDGSGGVRYAYSAKSLPDEYQQDPALGMRVVQNLGADLRTWLALDPQAFWVNLNPTEPDRVIDPALGRTNAGRALLEADLEMKRTEAKILHPDTATGARYWRELKPAADGSRCFDSRAWIVPGQVEVREDGDSLYILKALLDVKTESENIEDPYAQGCDADPAIDAHNENLERTLVLPEIVKAVNAAPEYAPLRRAFMARIIAEWVRERHQQGHRTSFDDVIESADLGPAELDDGWRPKEVFDAYVDSYRNKEFDITRKTRDGAVTRIERYTVGGADLTHVTLTTVGAAETARRYPQLAASARDSVDRPVTAADGSIWLGASTNPPERGFWDGFADKVDGLTEGPGVIAVVILVALGGLVFGFRNRQRPRQPAS</sequence>
<accession>A0ABN3QMC2</accession>
<keyword evidence="4" id="KW-1185">Reference proteome</keyword>
<gene>
    <name evidence="3" type="ORF">GCM10010307_21790</name>
</gene>
<evidence type="ECO:0000256" key="2">
    <source>
        <dbReference type="SAM" id="Phobius"/>
    </source>
</evidence>
<evidence type="ECO:0000313" key="3">
    <source>
        <dbReference type="EMBL" id="GAA2630215.1"/>
    </source>
</evidence>
<keyword evidence="2" id="KW-1133">Transmembrane helix</keyword>
<evidence type="ECO:0008006" key="5">
    <source>
        <dbReference type="Google" id="ProtNLM"/>
    </source>
</evidence>